<evidence type="ECO:0000259" key="14">
    <source>
        <dbReference type="PROSITE" id="PS50262"/>
    </source>
</evidence>
<comment type="caution">
    <text evidence="15">The sequence shown here is derived from an EMBL/GenBank/DDBJ whole genome shotgun (WGS) entry which is preliminary data.</text>
</comment>
<accession>A0A5N3X4I0</accession>
<dbReference type="FunFam" id="1.10.1220.70:FF:000001">
    <property type="entry name" value="Olfactory receptor"/>
    <property type="match status" value="1"/>
</dbReference>
<feature type="transmembrane region" description="Helical" evidence="13">
    <location>
        <begin position="113"/>
        <end position="139"/>
    </location>
</feature>
<evidence type="ECO:0000256" key="5">
    <source>
        <dbReference type="ARBA" id="ARBA00022606"/>
    </source>
</evidence>
<dbReference type="EMBL" id="VCEB01000017">
    <property type="protein sequence ID" value="KAB0368782.1"/>
    <property type="molecule type" value="Genomic_DNA"/>
</dbReference>
<evidence type="ECO:0000256" key="12">
    <source>
        <dbReference type="ARBA" id="ARBA00023224"/>
    </source>
</evidence>
<evidence type="ECO:0000256" key="13">
    <source>
        <dbReference type="SAM" id="Phobius"/>
    </source>
</evidence>
<evidence type="ECO:0000256" key="11">
    <source>
        <dbReference type="ARBA" id="ARBA00023170"/>
    </source>
</evidence>
<dbReference type="PROSITE" id="PS50262">
    <property type="entry name" value="G_PROTEIN_RECEP_F1_2"/>
    <property type="match status" value="1"/>
</dbReference>
<organism evidence="15 16">
    <name type="scientific">Muntiacus reevesi</name>
    <name type="common">Reeves' muntjac</name>
    <name type="synonym">Cervus reevesi</name>
    <dbReference type="NCBI Taxonomy" id="9886"/>
    <lineage>
        <taxon>Eukaryota</taxon>
        <taxon>Metazoa</taxon>
        <taxon>Chordata</taxon>
        <taxon>Craniata</taxon>
        <taxon>Vertebrata</taxon>
        <taxon>Euteleostomi</taxon>
        <taxon>Mammalia</taxon>
        <taxon>Eutheria</taxon>
        <taxon>Laurasiatheria</taxon>
        <taxon>Artiodactyla</taxon>
        <taxon>Ruminantia</taxon>
        <taxon>Pecora</taxon>
        <taxon>Cervidae</taxon>
        <taxon>Muntiacinae</taxon>
        <taxon>Muntiacus</taxon>
    </lineage>
</organism>
<evidence type="ECO:0000256" key="10">
    <source>
        <dbReference type="ARBA" id="ARBA00023136"/>
    </source>
</evidence>
<dbReference type="Proteomes" id="UP000326062">
    <property type="component" value="Chromosome 19"/>
</dbReference>
<evidence type="ECO:0000313" key="15">
    <source>
        <dbReference type="EMBL" id="KAB0368782.1"/>
    </source>
</evidence>
<sequence>MEVPGGLQSTGSKRMEYKLRTEKSNITTMMEFILLGFSDIPNFQWILLGMFLVLYLTIPMCNTVIALITRIDPTLQTPMYFLNRFSILAICYVTVTIPRMLTDLLNQKGHISFIACATQMCLVLLFGCLECLLMAVMAYDLYVAICNPLHYVPVVMVRTWQVFSLPFCGSTTINHFLCDLPPVFKLTCGDTFVNEIAVYVVAVVFIMVPFLLTVVSYGKITSNILKSPSAKRRAKAFSTCSPKLTVVVLFYGTASTTYLQLKPNESEETGKLKNQSEETGTLISFFYTVLISMLNPVIYTLRNKDITIALRKLLSKLST</sequence>
<keyword evidence="11" id="KW-0675">Receptor</keyword>
<reference evidence="15 16" key="1">
    <citation type="submission" date="2019-06" db="EMBL/GenBank/DDBJ databases">
        <title>Discovery of a novel chromosome fission-fusion reversal in muntjac.</title>
        <authorList>
            <person name="Mudd A.B."/>
            <person name="Bredeson J.V."/>
            <person name="Baum R."/>
            <person name="Hockemeyer D."/>
            <person name="Rokhsar D.S."/>
        </authorList>
    </citation>
    <scope>NUCLEOTIDE SEQUENCE [LARGE SCALE GENOMIC DNA]</scope>
    <source>
        <strain evidence="15">UCam_UCB_Mr</strain>
        <tissue evidence="15">Fibroblast cell line</tissue>
    </source>
</reference>
<evidence type="ECO:0000256" key="3">
    <source>
        <dbReference type="ARBA" id="ARBA00010663"/>
    </source>
</evidence>
<dbReference type="SUPFAM" id="SSF81321">
    <property type="entry name" value="Family A G protein-coupled receptor-like"/>
    <property type="match status" value="1"/>
</dbReference>
<keyword evidence="10 13" id="KW-0472">Membrane</keyword>
<dbReference type="InterPro" id="IPR000276">
    <property type="entry name" value="GPCR_Rhodpsn"/>
</dbReference>
<keyword evidence="8 13" id="KW-1133">Transmembrane helix</keyword>
<keyword evidence="6 13" id="KW-0812">Transmembrane</keyword>
<protein>
    <recommendedName>
        <fullName evidence="14">G-protein coupled receptors family 1 profile domain-containing protein</fullName>
    </recommendedName>
</protein>
<dbReference type="GO" id="GO:0004984">
    <property type="term" value="F:olfactory receptor activity"/>
    <property type="evidence" value="ECO:0007669"/>
    <property type="project" value="InterPro"/>
</dbReference>
<feature type="transmembrane region" description="Helical" evidence="13">
    <location>
        <begin position="81"/>
        <end position="101"/>
    </location>
</feature>
<evidence type="ECO:0000256" key="9">
    <source>
        <dbReference type="ARBA" id="ARBA00023040"/>
    </source>
</evidence>
<dbReference type="Gene3D" id="1.20.1070.10">
    <property type="entry name" value="Rhodopsin 7-helix transmembrane proteins"/>
    <property type="match status" value="1"/>
</dbReference>
<keyword evidence="4" id="KW-1003">Cell membrane</keyword>
<evidence type="ECO:0000256" key="7">
    <source>
        <dbReference type="ARBA" id="ARBA00022725"/>
    </source>
</evidence>
<comment type="similarity">
    <text evidence="3">Belongs to the G-protein coupled receptor 1 family.</text>
</comment>
<feature type="domain" description="G-protein coupled receptors family 1 profile" evidence="14">
    <location>
        <begin position="49"/>
        <end position="299"/>
    </location>
</feature>
<dbReference type="CDD" id="cd15225">
    <property type="entry name" value="7tmA_OR10A-like"/>
    <property type="match status" value="1"/>
</dbReference>
<dbReference type="PRINTS" id="PR00245">
    <property type="entry name" value="OLFACTORYR"/>
</dbReference>
<evidence type="ECO:0000256" key="1">
    <source>
        <dbReference type="ARBA" id="ARBA00003929"/>
    </source>
</evidence>
<proteinExistence type="inferred from homology"/>
<comment type="subcellular location">
    <subcellularLocation>
        <location evidence="2">Cell membrane</location>
        <topology evidence="2">Multi-pass membrane protein</topology>
    </subcellularLocation>
</comment>
<evidence type="ECO:0000313" key="16">
    <source>
        <dbReference type="Proteomes" id="UP000326062"/>
    </source>
</evidence>
<evidence type="ECO:0000256" key="8">
    <source>
        <dbReference type="ARBA" id="ARBA00022989"/>
    </source>
</evidence>
<dbReference type="Pfam" id="PF13853">
    <property type="entry name" value="7tm_4"/>
    <property type="match status" value="1"/>
</dbReference>
<dbReference type="PANTHER" id="PTHR26453">
    <property type="entry name" value="OLFACTORY RECEPTOR"/>
    <property type="match status" value="1"/>
</dbReference>
<keyword evidence="7" id="KW-0552">Olfaction</keyword>
<evidence type="ECO:0000256" key="4">
    <source>
        <dbReference type="ARBA" id="ARBA00022475"/>
    </source>
</evidence>
<evidence type="ECO:0000256" key="2">
    <source>
        <dbReference type="ARBA" id="ARBA00004651"/>
    </source>
</evidence>
<keyword evidence="5" id="KW-0716">Sensory transduction</keyword>
<dbReference type="AlphaFoldDB" id="A0A5N3X4I0"/>
<feature type="transmembrane region" description="Helical" evidence="13">
    <location>
        <begin position="45"/>
        <end position="69"/>
    </location>
</feature>
<keyword evidence="9" id="KW-0297">G-protein coupled receptor</keyword>
<evidence type="ECO:0000256" key="6">
    <source>
        <dbReference type="ARBA" id="ARBA00022692"/>
    </source>
</evidence>
<feature type="transmembrane region" description="Helical" evidence="13">
    <location>
        <begin position="196"/>
        <end position="220"/>
    </location>
</feature>
<dbReference type="InterPro" id="IPR000725">
    <property type="entry name" value="Olfact_rcpt"/>
</dbReference>
<dbReference type="GO" id="GO:0005886">
    <property type="term" value="C:plasma membrane"/>
    <property type="evidence" value="ECO:0007669"/>
    <property type="project" value="UniProtKB-SubCell"/>
</dbReference>
<keyword evidence="16" id="KW-1185">Reference proteome</keyword>
<gene>
    <name evidence="15" type="ORF">FD755_019816</name>
</gene>
<keyword evidence="12" id="KW-0807">Transducer</keyword>
<feature type="transmembrane region" description="Helical" evidence="13">
    <location>
        <begin position="241"/>
        <end position="261"/>
    </location>
</feature>
<name>A0A5N3X4I0_MUNRE</name>
<feature type="transmembrane region" description="Helical" evidence="13">
    <location>
        <begin position="281"/>
        <end position="301"/>
    </location>
</feature>
<comment type="function">
    <text evidence="1">Putative odorant or sperm cell receptor.</text>
</comment>
<dbReference type="PRINTS" id="PR00237">
    <property type="entry name" value="GPCRRHODOPSN"/>
</dbReference>
<dbReference type="InterPro" id="IPR017452">
    <property type="entry name" value="GPCR_Rhodpsn_7TM"/>
</dbReference>
<dbReference type="GO" id="GO:0004930">
    <property type="term" value="F:G protein-coupled receptor activity"/>
    <property type="evidence" value="ECO:0007669"/>
    <property type="project" value="UniProtKB-KW"/>
</dbReference>